<proteinExistence type="predicted"/>
<dbReference type="AlphaFoldDB" id="A0AAD5QNZ3"/>
<dbReference type="EMBL" id="JAHQIW010003566">
    <property type="protein sequence ID" value="KAJ1359188.1"/>
    <property type="molecule type" value="Genomic_DNA"/>
</dbReference>
<reference evidence="1" key="1">
    <citation type="submission" date="2021-06" db="EMBL/GenBank/DDBJ databases">
        <title>Parelaphostrongylus tenuis whole genome reference sequence.</title>
        <authorList>
            <person name="Garwood T.J."/>
            <person name="Larsen P.A."/>
            <person name="Fountain-Jones N.M."/>
            <person name="Garbe J.R."/>
            <person name="Macchietto M.G."/>
            <person name="Kania S.A."/>
            <person name="Gerhold R.W."/>
            <person name="Richards J.E."/>
            <person name="Wolf T.M."/>
        </authorList>
    </citation>
    <scope>NUCLEOTIDE SEQUENCE</scope>
    <source>
        <strain evidence="1">MNPRO001-30</strain>
        <tissue evidence="1">Meninges</tissue>
    </source>
</reference>
<gene>
    <name evidence="1" type="ORF">KIN20_017872</name>
</gene>
<evidence type="ECO:0000313" key="2">
    <source>
        <dbReference type="Proteomes" id="UP001196413"/>
    </source>
</evidence>
<sequence>MELYWEQIRLLLIREWPVEDNDTEAAPKINEAWRDDTAADRTAKKCLTMFKAGENCLEDLSRMSRS</sequence>
<protein>
    <submittedName>
        <fullName evidence="1">Uncharacterized protein</fullName>
    </submittedName>
</protein>
<comment type="caution">
    <text evidence="1">The sequence shown here is derived from an EMBL/GenBank/DDBJ whole genome shotgun (WGS) entry which is preliminary data.</text>
</comment>
<name>A0AAD5QNZ3_PARTN</name>
<accession>A0AAD5QNZ3</accession>
<keyword evidence="2" id="KW-1185">Reference proteome</keyword>
<organism evidence="1 2">
    <name type="scientific">Parelaphostrongylus tenuis</name>
    <name type="common">Meningeal worm</name>
    <dbReference type="NCBI Taxonomy" id="148309"/>
    <lineage>
        <taxon>Eukaryota</taxon>
        <taxon>Metazoa</taxon>
        <taxon>Ecdysozoa</taxon>
        <taxon>Nematoda</taxon>
        <taxon>Chromadorea</taxon>
        <taxon>Rhabditida</taxon>
        <taxon>Rhabditina</taxon>
        <taxon>Rhabditomorpha</taxon>
        <taxon>Strongyloidea</taxon>
        <taxon>Metastrongylidae</taxon>
        <taxon>Parelaphostrongylus</taxon>
    </lineage>
</organism>
<dbReference type="Proteomes" id="UP001196413">
    <property type="component" value="Unassembled WGS sequence"/>
</dbReference>
<evidence type="ECO:0000313" key="1">
    <source>
        <dbReference type="EMBL" id="KAJ1359188.1"/>
    </source>
</evidence>